<dbReference type="SUPFAM" id="SSF58069">
    <property type="entry name" value="Virus ectodomain"/>
    <property type="match status" value="1"/>
</dbReference>
<dbReference type="EMBL" id="VZSC01016400">
    <property type="protein sequence ID" value="NWX50534.1"/>
    <property type="molecule type" value="Genomic_DNA"/>
</dbReference>
<organism evidence="1 2">
    <name type="scientific">Steatornis caripensis</name>
    <name type="common">Oilbird</name>
    <dbReference type="NCBI Taxonomy" id="48435"/>
    <lineage>
        <taxon>Eukaryota</taxon>
        <taxon>Metazoa</taxon>
        <taxon>Chordata</taxon>
        <taxon>Craniata</taxon>
        <taxon>Vertebrata</taxon>
        <taxon>Euteleostomi</taxon>
        <taxon>Archelosauria</taxon>
        <taxon>Archosauria</taxon>
        <taxon>Dinosauria</taxon>
        <taxon>Saurischia</taxon>
        <taxon>Theropoda</taxon>
        <taxon>Coelurosauria</taxon>
        <taxon>Aves</taxon>
        <taxon>Neognathae</taxon>
        <taxon>Neoaves</taxon>
        <taxon>Strisores</taxon>
        <taxon>Caprimulgiformes</taxon>
        <taxon>Steatornithidae</taxon>
        <taxon>Steatornis</taxon>
    </lineage>
</organism>
<dbReference type="Proteomes" id="UP000516988">
    <property type="component" value="Unassembled WGS sequence"/>
</dbReference>
<feature type="non-terminal residue" evidence="1">
    <location>
        <position position="58"/>
    </location>
</feature>
<comment type="caution">
    <text evidence="1">The sequence shown here is derived from an EMBL/GenBank/DDBJ whole genome shotgun (WGS) entry which is preliminary data.</text>
</comment>
<evidence type="ECO:0000313" key="2">
    <source>
        <dbReference type="Proteomes" id="UP000516988"/>
    </source>
</evidence>
<gene>
    <name evidence="1" type="primary">Erv31_8</name>
    <name evidence="1" type="ORF">STECAR_R15373</name>
</gene>
<dbReference type="AlphaFoldDB" id="A0A7K6WT02"/>
<protein>
    <submittedName>
        <fullName evidence="1">ENR1 protein</fullName>
    </submittedName>
</protein>
<dbReference type="OrthoDB" id="9950230at2759"/>
<evidence type="ECO:0000313" key="1">
    <source>
        <dbReference type="EMBL" id="NWX50534.1"/>
    </source>
</evidence>
<sequence length="58" mass="6322">NLNHIILLQAVLEIITNETAHALDLLVDQATQMQTAILQLCLVLDYMLAEEGGVCGKC</sequence>
<reference evidence="1 2" key="1">
    <citation type="submission" date="2019-09" db="EMBL/GenBank/DDBJ databases">
        <title>Bird 10,000 Genomes (B10K) Project - Family phase.</title>
        <authorList>
            <person name="Zhang G."/>
        </authorList>
    </citation>
    <scope>NUCLEOTIDE SEQUENCE [LARGE SCALE GENOMIC DNA]</scope>
    <source>
        <strain evidence="1">OUT-0004</strain>
    </source>
</reference>
<accession>A0A7K6WT02</accession>
<feature type="non-terminal residue" evidence="1">
    <location>
        <position position="1"/>
    </location>
</feature>
<proteinExistence type="predicted"/>
<name>A0A7K6WT02_STECA</name>
<dbReference type="Gene3D" id="1.10.287.210">
    <property type="match status" value="1"/>
</dbReference>
<keyword evidence="2" id="KW-1185">Reference proteome</keyword>